<accession>A0A9P4R2Z8</accession>
<dbReference type="EMBL" id="ML996110">
    <property type="protein sequence ID" value="KAF2738212.1"/>
    <property type="molecule type" value="Genomic_DNA"/>
</dbReference>
<gene>
    <name evidence="2" type="ORF">EJ04DRAFT_59981</name>
</gene>
<organism evidence="2 3">
    <name type="scientific">Polyplosphaeria fusca</name>
    <dbReference type="NCBI Taxonomy" id="682080"/>
    <lineage>
        <taxon>Eukaryota</taxon>
        <taxon>Fungi</taxon>
        <taxon>Dikarya</taxon>
        <taxon>Ascomycota</taxon>
        <taxon>Pezizomycotina</taxon>
        <taxon>Dothideomycetes</taxon>
        <taxon>Pleosporomycetidae</taxon>
        <taxon>Pleosporales</taxon>
        <taxon>Tetraplosphaeriaceae</taxon>
        <taxon>Polyplosphaeria</taxon>
    </lineage>
</organism>
<evidence type="ECO:0000313" key="3">
    <source>
        <dbReference type="Proteomes" id="UP000799444"/>
    </source>
</evidence>
<proteinExistence type="predicted"/>
<comment type="caution">
    <text evidence="2">The sequence shown here is derived from an EMBL/GenBank/DDBJ whole genome shotgun (WGS) entry which is preliminary data.</text>
</comment>
<dbReference type="AlphaFoldDB" id="A0A9P4R2Z8"/>
<protein>
    <submittedName>
        <fullName evidence="2">Uncharacterized protein</fullName>
    </submittedName>
</protein>
<sequence length="185" mass="20375">MHSPHRTPAAHSGKLWQSHAPCPCGSIAWNPKSTQDLQRAPPIRDQQTATHTQHTLDLRNQCANISNPHTFLFVLLAYPRSKHPLARHTSRARRPESTTTTRPQGPKAGGEKPINSTSFLQTPWIDLLIAGNGLNGGGKAVLGATGAEKALAYFLFRVVERWGGTIRDPVIWERCQLPNQTLTTP</sequence>
<feature type="region of interest" description="Disordered" evidence="1">
    <location>
        <begin position="85"/>
        <end position="116"/>
    </location>
</feature>
<name>A0A9P4R2Z8_9PLEO</name>
<evidence type="ECO:0000313" key="2">
    <source>
        <dbReference type="EMBL" id="KAF2738212.1"/>
    </source>
</evidence>
<dbReference type="Proteomes" id="UP000799444">
    <property type="component" value="Unassembled WGS sequence"/>
</dbReference>
<reference evidence="2" key="1">
    <citation type="journal article" date="2020" name="Stud. Mycol.">
        <title>101 Dothideomycetes genomes: a test case for predicting lifestyles and emergence of pathogens.</title>
        <authorList>
            <person name="Haridas S."/>
            <person name="Albert R."/>
            <person name="Binder M."/>
            <person name="Bloem J."/>
            <person name="Labutti K."/>
            <person name="Salamov A."/>
            <person name="Andreopoulos B."/>
            <person name="Baker S."/>
            <person name="Barry K."/>
            <person name="Bills G."/>
            <person name="Bluhm B."/>
            <person name="Cannon C."/>
            <person name="Castanera R."/>
            <person name="Culley D."/>
            <person name="Daum C."/>
            <person name="Ezra D."/>
            <person name="Gonzalez J."/>
            <person name="Henrissat B."/>
            <person name="Kuo A."/>
            <person name="Liang C."/>
            <person name="Lipzen A."/>
            <person name="Lutzoni F."/>
            <person name="Magnuson J."/>
            <person name="Mondo S."/>
            <person name="Nolan M."/>
            <person name="Ohm R."/>
            <person name="Pangilinan J."/>
            <person name="Park H.-J."/>
            <person name="Ramirez L."/>
            <person name="Alfaro M."/>
            <person name="Sun H."/>
            <person name="Tritt A."/>
            <person name="Yoshinaga Y."/>
            <person name="Zwiers L.-H."/>
            <person name="Turgeon B."/>
            <person name="Goodwin S."/>
            <person name="Spatafora J."/>
            <person name="Crous P."/>
            <person name="Grigoriev I."/>
        </authorList>
    </citation>
    <scope>NUCLEOTIDE SEQUENCE</scope>
    <source>
        <strain evidence="2">CBS 125425</strain>
    </source>
</reference>
<keyword evidence="3" id="KW-1185">Reference proteome</keyword>
<evidence type="ECO:0000256" key="1">
    <source>
        <dbReference type="SAM" id="MobiDB-lite"/>
    </source>
</evidence>